<keyword evidence="1" id="KW-0812">Transmembrane</keyword>
<sequence length="123" mass="13384">MGVFANASGGWKASFIVPTIIGFFEIIIISFALKLVQNISGEGIPLAQNPVATGFLGMGDWNLFFGLVLIIGQFHFVVGWIAIIVAILLLILLGQAVDSTNQTKKTWLQKLLKVEVDLINKEV</sequence>
<keyword evidence="1" id="KW-0472">Membrane</keyword>
<name>A0A223MAL7_MESHO</name>
<protein>
    <submittedName>
        <fullName evidence="2">Uncharacterized protein</fullName>
    </submittedName>
</protein>
<dbReference type="EMBL" id="CP022714">
    <property type="protein sequence ID" value="ASU14573.1"/>
    <property type="molecule type" value="Genomic_DNA"/>
</dbReference>
<feature type="transmembrane region" description="Helical" evidence="1">
    <location>
        <begin position="77"/>
        <end position="97"/>
    </location>
</feature>
<dbReference type="AlphaFoldDB" id="A0A223MAL7"/>
<proteinExistence type="predicted"/>
<feature type="transmembrane region" description="Helical" evidence="1">
    <location>
        <begin position="15"/>
        <end position="36"/>
    </location>
</feature>
<evidence type="ECO:0000313" key="3">
    <source>
        <dbReference type="Proteomes" id="UP000215452"/>
    </source>
</evidence>
<dbReference type="Proteomes" id="UP000215452">
    <property type="component" value="Chromosome"/>
</dbReference>
<evidence type="ECO:0000313" key="2">
    <source>
        <dbReference type="EMBL" id="ASU14573.1"/>
    </source>
</evidence>
<reference evidence="2 3" key="1">
    <citation type="submission" date="2017-08" db="EMBL/GenBank/DDBJ databases">
        <title>The complete genome sequence of a Mycoplasma hyopneumoniae isolate in Korea.</title>
        <authorList>
            <person name="Han J."/>
            <person name="Lee N."/>
        </authorList>
    </citation>
    <scope>NUCLEOTIDE SEQUENCE [LARGE SCALE GENOMIC DNA]</scope>
    <source>
        <strain evidence="2 3">KM014</strain>
    </source>
</reference>
<accession>A0A223MAL7</accession>
<organism evidence="2 3">
    <name type="scientific">Mesomycoplasma hyopneumoniae</name>
    <name type="common">Mycoplasma hyopneumoniae</name>
    <dbReference type="NCBI Taxonomy" id="2099"/>
    <lineage>
        <taxon>Bacteria</taxon>
        <taxon>Bacillati</taxon>
        <taxon>Mycoplasmatota</taxon>
        <taxon>Mycoplasmoidales</taxon>
        <taxon>Metamycoplasmataceae</taxon>
        <taxon>Mesomycoplasma</taxon>
    </lineage>
</organism>
<gene>
    <name evidence="2" type="ORF">CIB43_00685</name>
</gene>
<evidence type="ECO:0000256" key="1">
    <source>
        <dbReference type="SAM" id="Phobius"/>
    </source>
</evidence>
<keyword evidence="1" id="KW-1133">Transmembrane helix</keyword>
<feature type="transmembrane region" description="Helical" evidence="1">
    <location>
        <begin position="48"/>
        <end position="71"/>
    </location>
</feature>